<evidence type="ECO:0000256" key="1">
    <source>
        <dbReference type="ARBA" id="ARBA00022723"/>
    </source>
</evidence>
<dbReference type="InterPro" id="IPR036873">
    <property type="entry name" value="Rhodanese-like_dom_sf"/>
</dbReference>
<dbReference type="PANTHER" id="PTHR43084:SF1">
    <property type="entry name" value="PERSULFIDE DIOXYGENASE ETHE1, MITOCHONDRIAL"/>
    <property type="match status" value="1"/>
</dbReference>
<dbReference type="InterPro" id="IPR051682">
    <property type="entry name" value="Mito_Persulfide_Diox"/>
</dbReference>
<dbReference type="Proteomes" id="UP000184240">
    <property type="component" value="Unassembled WGS sequence"/>
</dbReference>
<reference evidence="5" key="2">
    <citation type="submission" date="2016-11" db="EMBL/GenBank/DDBJ databases">
        <authorList>
            <person name="Varghese N."/>
            <person name="Submissions S."/>
        </authorList>
    </citation>
    <scope>NUCLEOTIDE SEQUENCE [LARGE SCALE GENOMIC DNA]</scope>
    <source>
        <strain evidence="5">DSM 19859</strain>
    </source>
</reference>
<dbReference type="SMART" id="SM00450">
    <property type="entry name" value="RHOD"/>
    <property type="match status" value="2"/>
</dbReference>
<dbReference type="SUPFAM" id="SSF56281">
    <property type="entry name" value="Metallo-hydrolase/oxidoreductase"/>
    <property type="match status" value="1"/>
</dbReference>
<evidence type="ECO:0000313" key="6">
    <source>
        <dbReference type="Proteomes" id="UP000290037"/>
    </source>
</evidence>
<feature type="domain" description="Rhodanese" evidence="2">
    <location>
        <begin position="269"/>
        <end position="360"/>
    </location>
</feature>
<dbReference type="SUPFAM" id="SSF52821">
    <property type="entry name" value="Rhodanese/Cell cycle control phosphatase"/>
    <property type="match status" value="2"/>
</dbReference>
<dbReference type="FunFam" id="3.60.15.10:FF:000030">
    <property type="entry name" value="Metallo-beta-lactamase family protein"/>
    <property type="match status" value="1"/>
</dbReference>
<reference evidence="4" key="1">
    <citation type="submission" date="2016-11" db="EMBL/GenBank/DDBJ databases">
        <authorList>
            <person name="Jaros S."/>
            <person name="Januszkiewicz K."/>
            <person name="Wedrychowicz H."/>
        </authorList>
    </citation>
    <scope>NUCLEOTIDE SEQUENCE [LARGE SCALE GENOMIC DNA]</scope>
    <source>
        <strain evidence="4">DSM 19859</strain>
    </source>
</reference>
<dbReference type="SMART" id="SM00849">
    <property type="entry name" value="Lactamase_B"/>
    <property type="match status" value="1"/>
</dbReference>
<evidence type="ECO:0000313" key="3">
    <source>
        <dbReference type="EMBL" id="RXG30455.1"/>
    </source>
</evidence>
<dbReference type="CDD" id="cd00158">
    <property type="entry name" value="RHOD"/>
    <property type="match status" value="2"/>
</dbReference>
<gene>
    <name evidence="3" type="ORF">DSM01_1205</name>
    <name evidence="4" type="ORF">SAMN04487999_1912</name>
</gene>
<dbReference type="OrthoDB" id="9784009at2"/>
<name>A0A1M5Y3P1_9FLAO</name>
<dbReference type="Gene3D" id="3.60.15.10">
    <property type="entry name" value="Ribonuclease Z/Hydroxyacylglutathione hydrolase-like"/>
    <property type="match status" value="1"/>
</dbReference>
<keyword evidence="1" id="KW-0479">Metal-binding</keyword>
<dbReference type="PROSITE" id="PS50206">
    <property type="entry name" value="RHODANESE_3"/>
    <property type="match status" value="2"/>
</dbReference>
<dbReference type="AlphaFoldDB" id="A0A1M5Y3P1"/>
<organism evidence="4 5">
    <name type="scientific">Leeuwenhoekiella palythoae</name>
    <dbReference type="NCBI Taxonomy" id="573501"/>
    <lineage>
        <taxon>Bacteria</taxon>
        <taxon>Pseudomonadati</taxon>
        <taxon>Bacteroidota</taxon>
        <taxon>Flavobacteriia</taxon>
        <taxon>Flavobacteriales</taxon>
        <taxon>Flavobacteriaceae</taxon>
        <taxon>Leeuwenhoekiella</taxon>
    </lineage>
</organism>
<reference evidence="3 6" key="3">
    <citation type="submission" date="2018-07" db="EMBL/GenBank/DDBJ databases">
        <title>Leeuwenhoekiella genomics.</title>
        <authorList>
            <person name="Tahon G."/>
            <person name="Willems A."/>
        </authorList>
    </citation>
    <scope>NUCLEOTIDE SEQUENCE [LARGE SCALE GENOMIC DNA]</scope>
    <source>
        <strain evidence="3 6">LMG 24856</strain>
    </source>
</reference>
<dbReference type="Pfam" id="PF00753">
    <property type="entry name" value="Lactamase_B"/>
    <property type="match status" value="1"/>
</dbReference>
<dbReference type="EMBL" id="FQXT01000003">
    <property type="protein sequence ID" value="SHI06690.1"/>
    <property type="molecule type" value="Genomic_DNA"/>
</dbReference>
<protein>
    <submittedName>
        <fullName evidence="4">Glyoxylase, beta-lactamase superfamily II</fullName>
    </submittedName>
    <submittedName>
        <fullName evidence="3">Glyoxylase-like metal-dependent hydrolase (Beta-lactamase superfamily II)</fullName>
    </submittedName>
</protein>
<dbReference type="InterPro" id="IPR036866">
    <property type="entry name" value="RibonucZ/Hydroxyglut_hydro"/>
</dbReference>
<dbReference type="InterPro" id="IPR044528">
    <property type="entry name" value="POD-like_MBL-fold"/>
</dbReference>
<dbReference type="GO" id="GO:0006749">
    <property type="term" value="P:glutathione metabolic process"/>
    <property type="evidence" value="ECO:0007669"/>
    <property type="project" value="InterPro"/>
</dbReference>
<dbReference type="RefSeq" id="WP_072982535.1">
    <property type="nucleotide sequence ID" value="NZ_FQXT01000003.1"/>
</dbReference>
<dbReference type="Pfam" id="PF00581">
    <property type="entry name" value="Rhodanese"/>
    <property type="match status" value="2"/>
</dbReference>
<dbReference type="InterPro" id="IPR001763">
    <property type="entry name" value="Rhodanese-like_dom"/>
</dbReference>
<dbReference type="Gene3D" id="3.40.250.10">
    <property type="entry name" value="Rhodanese-like domain"/>
    <property type="match status" value="2"/>
</dbReference>
<dbReference type="EMBL" id="QOVN01000002">
    <property type="protein sequence ID" value="RXG30455.1"/>
    <property type="molecule type" value="Genomic_DNA"/>
</dbReference>
<accession>A0A1M5Y3P1</accession>
<proteinExistence type="predicted"/>
<dbReference type="GO" id="GO:0050313">
    <property type="term" value="F:sulfur dioxygenase activity"/>
    <property type="evidence" value="ECO:0007669"/>
    <property type="project" value="InterPro"/>
</dbReference>
<evidence type="ECO:0000313" key="4">
    <source>
        <dbReference type="EMBL" id="SHI06690.1"/>
    </source>
</evidence>
<dbReference type="Proteomes" id="UP000290037">
    <property type="component" value="Unassembled WGS sequence"/>
</dbReference>
<feature type="domain" description="Rhodanese" evidence="2">
    <location>
        <begin position="375"/>
        <end position="463"/>
    </location>
</feature>
<keyword evidence="6" id="KW-1185">Reference proteome</keyword>
<dbReference type="PANTHER" id="PTHR43084">
    <property type="entry name" value="PERSULFIDE DIOXYGENASE ETHE1"/>
    <property type="match status" value="1"/>
</dbReference>
<dbReference type="GO" id="GO:0070813">
    <property type="term" value="P:hydrogen sulfide metabolic process"/>
    <property type="evidence" value="ECO:0007669"/>
    <property type="project" value="TreeGrafter"/>
</dbReference>
<sequence>MKIEQIYTGCLAQGAYYIESNGEVAIIDPLREVKPYLDKAEAADAKIKYIFETHFHADFVSGHVTLAKETGAKIIYGPNANPAFDALIAKDNQEFSLGEVTIKVLHTPGHTMESTTYLLKDKEGKDHAIFSGDTLFLGDVGRPDLAQKAKELTQEDLAGYLYDSLRNKIMPLADEVIVYPAHGAGSACGKNMSKETVDTLGNQKKTNYALRADMSKDEFIAEVTDGLLPPPSYFPLNVKMNKEGYDHIDEVLERGTQQLTPEAFEAAANETGAVILDVRKAADFAKGHIPRSIFIGIDGSFAPWVGALIADTAQPILLVAPEGREEETVTRLSRVGFDQTLGYLNGGFEAWKTSGKEIDTVTSVEASNLEKTVQSDATTPVFDVRKPGEFESEHLEVALSTPLDFLNKHLTEFPSDKVFYVHCAGGYRSMIAASILKSRGIHNLIDVKGGYKAIKETELKRTNYVCPSTLK</sequence>
<evidence type="ECO:0000259" key="2">
    <source>
        <dbReference type="PROSITE" id="PS50206"/>
    </source>
</evidence>
<dbReference type="InterPro" id="IPR001279">
    <property type="entry name" value="Metallo-B-lactamas"/>
</dbReference>
<evidence type="ECO:0000313" key="5">
    <source>
        <dbReference type="Proteomes" id="UP000184240"/>
    </source>
</evidence>
<dbReference type="GO" id="GO:0046872">
    <property type="term" value="F:metal ion binding"/>
    <property type="evidence" value="ECO:0007669"/>
    <property type="project" value="UniProtKB-KW"/>
</dbReference>
<dbReference type="STRING" id="573501.SAMN04487999_1912"/>
<dbReference type="CDD" id="cd07724">
    <property type="entry name" value="POD-like_MBL-fold"/>
    <property type="match status" value="1"/>
</dbReference>